<evidence type="ECO:0000313" key="3">
    <source>
        <dbReference type="EMBL" id="MBB5020225.1"/>
    </source>
</evidence>
<accession>A0A840MS29</accession>
<dbReference type="InterPro" id="IPR042099">
    <property type="entry name" value="ANL_N_sf"/>
</dbReference>
<gene>
    <name evidence="3" type="ORF">HNQ59_003542</name>
</gene>
<dbReference type="PANTHER" id="PTHR43201">
    <property type="entry name" value="ACYL-COA SYNTHETASE"/>
    <property type="match status" value="1"/>
</dbReference>
<keyword evidence="4" id="KW-1185">Reference proteome</keyword>
<dbReference type="AlphaFoldDB" id="A0A840MS29"/>
<sequence length="566" mass="62291">MTTHLISPHTRAIRESLYHDHTLGIGNFLFKVLAQPVDALSVLFSLEQPFVAPRGKAYETLSLQDLYAVVAELAAWYQQRGVTPGQIVCTYTAEGISQFLHFLALTSIQAIPAPVNCRMRPDITLLYHQKYRFDHLVYEQHGNSDTFQVLCQGVDNVHRYGEATPDLPLQPSGEWPASYNGEAMVMICHSSGTTGIPKAVLFGHQQFFHGKRERLRVFLQSDQDRMLSALPHSHSAGVSYLMTAVLLGIPTRVLSSLTGHTLGDQIARFQPSIVVGFPQTYGALAESKLPAQAFPFLRRFFNTGDTAHEMHIRALLEAAPNAAFHDGFGASELGMALFSKVSTRGNVTTGRCVGQPVPFATVRILDDLGRVLPAGQIGYVAIRSRTITPGYYLDEPLTRRCQAPEGYWLTGDVGYLDENGAFMHLDRAVDVIRTASGPAYTLELEELVLRQCDEVDVTVVGVPLSPRTCEMVVALIAAAPGSERERCQKVHDALRLKVPANVPVCVASLAPNSTLPLGATGKVLKRVIRERFWQDLNAYRNQDLSVFGHVQDTDPTLTNTTLCEAL</sequence>
<keyword evidence="3" id="KW-0436">Ligase</keyword>
<dbReference type="InterPro" id="IPR020845">
    <property type="entry name" value="AMP-binding_CS"/>
</dbReference>
<dbReference type="Pfam" id="PF00501">
    <property type="entry name" value="AMP-binding"/>
    <property type="match status" value="1"/>
</dbReference>
<dbReference type="InterPro" id="IPR000873">
    <property type="entry name" value="AMP-dep_synth/lig_dom"/>
</dbReference>
<dbReference type="SUPFAM" id="SSF56801">
    <property type="entry name" value="Acetyl-CoA synthetase-like"/>
    <property type="match status" value="1"/>
</dbReference>
<evidence type="ECO:0000256" key="1">
    <source>
        <dbReference type="ARBA" id="ARBA00006432"/>
    </source>
</evidence>
<dbReference type="EMBL" id="JACHHY010000028">
    <property type="protein sequence ID" value="MBB5020225.1"/>
    <property type="molecule type" value="Genomic_DNA"/>
</dbReference>
<comment type="caution">
    <text evidence="3">The sequence shown here is derived from an EMBL/GenBank/DDBJ whole genome shotgun (WGS) entry which is preliminary data.</text>
</comment>
<organism evidence="3 4">
    <name type="scientific">Chitinivorax tropicus</name>
    <dbReference type="NCBI Taxonomy" id="714531"/>
    <lineage>
        <taxon>Bacteria</taxon>
        <taxon>Pseudomonadati</taxon>
        <taxon>Pseudomonadota</taxon>
        <taxon>Betaproteobacteria</taxon>
        <taxon>Chitinivorax</taxon>
    </lineage>
</organism>
<evidence type="ECO:0000313" key="4">
    <source>
        <dbReference type="Proteomes" id="UP000575898"/>
    </source>
</evidence>
<dbReference type="GO" id="GO:0006631">
    <property type="term" value="P:fatty acid metabolic process"/>
    <property type="evidence" value="ECO:0007669"/>
    <property type="project" value="TreeGrafter"/>
</dbReference>
<feature type="domain" description="AMP-dependent synthetase/ligase" evidence="2">
    <location>
        <begin position="56"/>
        <end position="392"/>
    </location>
</feature>
<dbReference type="CDD" id="cd04433">
    <property type="entry name" value="AFD_class_I"/>
    <property type="match status" value="1"/>
</dbReference>
<comment type="similarity">
    <text evidence="1">Belongs to the ATP-dependent AMP-binding enzyme family.</text>
</comment>
<reference evidence="3 4" key="1">
    <citation type="submission" date="2020-08" db="EMBL/GenBank/DDBJ databases">
        <title>Genomic Encyclopedia of Type Strains, Phase IV (KMG-IV): sequencing the most valuable type-strain genomes for metagenomic binning, comparative biology and taxonomic classification.</title>
        <authorList>
            <person name="Goeker M."/>
        </authorList>
    </citation>
    <scope>NUCLEOTIDE SEQUENCE [LARGE SCALE GENOMIC DNA]</scope>
    <source>
        <strain evidence="3 4">DSM 27165</strain>
    </source>
</reference>
<dbReference type="InterPro" id="IPR045851">
    <property type="entry name" value="AMP-bd_C_sf"/>
</dbReference>
<protein>
    <submittedName>
        <fullName evidence="3">Acyl-coenzyme A synthetase/AMP-(Fatty) acid ligase</fullName>
    </submittedName>
</protein>
<proteinExistence type="inferred from homology"/>
<dbReference type="Gene3D" id="3.30.300.30">
    <property type="match status" value="1"/>
</dbReference>
<dbReference type="PROSITE" id="PS00455">
    <property type="entry name" value="AMP_BINDING"/>
    <property type="match status" value="1"/>
</dbReference>
<dbReference type="GO" id="GO:0031956">
    <property type="term" value="F:medium-chain fatty acid-CoA ligase activity"/>
    <property type="evidence" value="ECO:0007669"/>
    <property type="project" value="TreeGrafter"/>
</dbReference>
<dbReference type="PANTHER" id="PTHR43201:SF8">
    <property type="entry name" value="ACYL-COA SYNTHETASE FAMILY MEMBER 3"/>
    <property type="match status" value="1"/>
</dbReference>
<dbReference type="Gene3D" id="3.40.50.12780">
    <property type="entry name" value="N-terminal domain of ligase-like"/>
    <property type="match status" value="1"/>
</dbReference>
<name>A0A840MS29_9PROT</name>
<dbReference type="RefSeq" id="WP_184041628.1">
    <property type="nucleotide sequence ID" value="NZ_JACHHY010000028.1"/>
</dbReference>
<dbReference type="Proteomes" id="UP000575898">
    <property type="component" value="Unassembled WGS sequence"/>
</dbReference>
<evidence type="ECO:0000259" key="2">
    <source>
        <dbReference type="Pfam" id="PF00501"/>
    </source>
</evidence>